<gene>
    <name evidence="5" type="ORF">ASPWEDRAFT_53868</name>
</gene>
<dbReference type="InterPro" id="IPR002202">
    <property type="entry name" value="HMG_CoA_Rdtase"/>
</dbReference>
<dbReference type="PROSITE" id="PS00318">
    <property type="entry name" value="HMG_COA_REDUCTASE_2"/>
    <property type="match status" value="1"/>
</dbReference>
<dbReference type="InterPro" id="IPR009029">
    <property type="entry name" value="HMG_CoA_Rdtase_sub-bd_dom_sf"/>
</dbReference>
<dbReference type="GeneID" id="63753815"/>
<evidence type="ECO:0000256" key="3">
    <source>
        <dbReference type="ARBA" id="ARBA00023002"/>
    </source>
</evidence>
<dbReference type="InterPro" id="IPR023074">
    <property type="entry name" value="HMG_CoA_Rdtase_cat_sf"/>
</dbReference>
<dbReference type="AlphaFoldDB" id="A0A1L9RB92"/>
<name>A0A1L9RB92_ASPWE</name>
<reference evidence="6" key="1">
    <citation type="journal article" date="2017" name="Genome Biol.">
        <title>Comparative genomics reveals high biological diversity and specific adaptations in the industrially and medically important fungal genus Aspergillus.</title>
        <authorList>
            <person name="de Vries R.P."/>
            <person name="Riley R."/>
            <person name="Wiebenga A."/>
            <person name="Aguilar-Osorio G."/>
            <person name="Amillis S."/>
            <person name="Uchima C.A."/>
            <person name="Anderluh G."/>
            <person name="Asadollahi M."/>
            <person name="Askin M."/>
            <person name="Barry K."/>
            <person name="Battaglia E."/>
            <person name="Bayram O."/>
            <person name="Benocci T."/>
            <person name="Braus-Stromeyer S.A."/>
            <person name="Caldana C."/>
            <person name="Canovas D."/>
            <person name="Cerqueira G.C."/>
            <person name="Chen F."/>
            <person name="Chen W."/>
            <person name="Choi C."/>
            <person name="Clum A."/>
            <person name="Dos Santos R.A."/>
            <person name="Damasio A.R."/>
            <person name="Diallinas G."/>
            <person name="Emri T."/>
            <person name="Fekete E."/>
            <person name="Flipphi M."/>
            <person name="Freyberg S."/>
            <person name="Gallo A."/>
            <person name="Gournas C."/>
            <person name="Habgood R."/>
            <person name="Hainaut M."/>
            <person name="Harispe M.L."/>
            <person name="Henrissat B."/>
            <person name="Hilden K.S."/>
            <person name="Hope R."/>
            <person name="Hossain A."/>
            <person name="Karabika E."/>
            <person name="Karaffa L."/>
            <person name="Karanyi Z."/>
            <person name="Krasevec N."/>
            <person name="Kuo A."/>
            <person name="Kusch H."/>
            <person name="LaButti K."/>
            <person name="Lagendijk E.L."/>
            <person name="Lapidus A."/>
            <person name="Levasseur A."/>
            <person name="Lindquist E."/>
            <person name="Lipzen A."/>
            <person name="Logrieco A.F."/>
            <person name="MacCabe A."/>
            <person name="Maekelae M.R."/>
            <person name="Malavazi I."/>
            <person name="Melin P."/>
            <person name="Meyer V."/>
            <person name="Mielnichuk N."/>
            <person name="Miskei M."/>
            <person name="Molnar A.P."/>
            <person name="Mule G."/>
            <person name="Ngan C.Y."/>
            <person name="Orejas M."/>
            <person name="Orosz E."/>
            <person name="Ouedraogo J.P."/>
            <person name="Overkamp K.M."/>
            <person name="Park H.-S."/>
            <person name="Perrone G."/>
            <person name="Piumi F."/>
            <person name="Punt P.J."/>
            <person name="Ram A.F."/>
            <person name="Ramon A."/>
            <person name="Rauscher S."/>
            <person name="Record E."/>
            <person name="Riano-Pachon D.M."/>
            <person name="Robert V."/>
            <person name="Roehrig J."/>
            <person name="Ruller R."/>
            <person name="Salamov A."/>
            <person name="Salih N.S."/>
            <person name="Samson R.A."/>
            <person name="Sandor E."/>
            <person name="Sanguinetti M."/>
            <person name="Schuetze T."/>
            <person name="Sepcic K."/>
            <person name="Shelest E."/>
            <person name="Sherlock G."/>
            <person name="Sophianopoulou V."/>
            <person name="Squina F.M."/>
            <person name="Sun H."/>
            <person name="Susca A."/>
            <person name="Todd R.B."/>
            <person name="Tsang A."/>
            <person name="Unkles S.E."/>
            <person name="van de Wiele N."/>
            <person name="van Rossen-Uffink D."/>
            <person name="Oliveira J.V."/>
            <person name="Vesth T.C."/>
            <person name="Visser J."/>
            <person name="Yu J.-H."/>
            <person name="Zhou M."/>
            <person name="Andersen M.R."/>
            <person name="Archer D.B."/>
            <person name="Baker S.E."/>
            <person name="Benoit I."/>
            <person name="Brakhage A.A."/>
            <person name="Braus G.H."/>
            <person name="Fischer R."/>
            <person name="Frisvad J.C."/>
            <person name="Goldman G.H."/>
            <person name="Houbraken J."/>
            <person name="Oakley B."/>
            <person name="Pocsi I."/>
            <person name="Scazzocchio C."/>
            <person name="Seiboth B."/>
            <person name="vanKuyk P.A."/>
            <person name="Wortman J."/>
            <person name="Dyer P.S."/>
            <person name="Grigoriev I.V."/>
        </authorList>
    </citation>
    <scope>NUCLEOTIDE SEQUENCE [LARGE SCALE GENOMIC DNA]</scope>
    <source>
        <strain evidence="6">DTO 134E9</strain>
    </source>
</reference>
<accession>A0A1L9RB92</accession>
<keyword evidence="4" id="KW-0443">Lipid metabolism</keyword>
<dbReference type="EMBL" id="KV878215">
    <property type="protein sequence ID" value="OJJ32180.1"/>
    <property type="molecule type" value="Genomic_DNA"/>
</dbReference>
<dbReference type="GO" id="GO:0016126">
    <property type="term" value="P:sterol biosynthetic process"/>
    <property type="evidence" value="ECO:0007669"/>
    <property type="project" value="UniProtKB-KW"/>
</dbReference>
<dbReference type="PANTHER" id="PTHR10572">
    <property type="entry name" value="3-HYDROXY-3-METHYLGLUTARYL-COENZYME A REDUCTASE"/>
    <property type="match status" value="1"/>
</dbReference>
<dbReference type="OrthoDB" id="310654at2759"/>
<dbReference type="GO" id="GO:0015936">
    <property type="term" value="P:coenzyme A metabolic process"/>
    <property type="evidence" value="ECO:0007669"/>
    <property type="project" value="InterPro"/>
</dbReference>
<dbReference type="Gene3D" id="3.30.70.420">
    <property type="entry name" value="Hydroxymethylglutaryl-CoA reductase, class I/II, NAD/NADP-binding domain"/>
    <property type="match status" value="1"/>
</dbReference>
<dbReference type="RefSeq" id="XP_040685857.1">
    <property type="nucleotide sequence ID" value="XM_040837967.1"/>
</dbReference>
<dbReference type="Proteomes" id="UP000184383">
    <property type="component" value="Unassembled WGS sequence"/>
</dbReference>
<dbReference type="PROSITE" id="PS50065">
    <property type="entry name" value="HMG_COA_REDUCTASE_4"/>
    <property type="match status" value="1"/>
</dbReference>
<dbReference type="Gene3D" id="3.90.770.10">
    <property type="entry name" value="3-hydroxy-3-methylglutaryl-coenzyme A Reductase, Chain A, domain 2"/>
    <property type="match status" value="1"/>
</dbReference>
<keyword evidence="4" id="KW-0444">Lipid biosynthesis</keyword>
<dbReference type="STRING" id="1073089.A0A1L9RB92"/>
<dbReference type="Pfam" id="PF00368">
    <property type="entry name" value="HMG-CoA_red"/>
    <property type="match status" value="2"/>
</dbReference>
<evidence type="ECO:0000256" key="1">
    <source>
        <dbReference type="ARBA" id="ARBA00007661"/>
    </source>
</evidence>
<proteinExistence type="inferred from homology"/>
<dbReference type="VEuPathDB" id="FungiDB:ASPWEDRAFT_53868"/>
<keyword evidence="3" id="KW-0560">Oxidoreductase</keyword>
<dbReference type="SUPFAM" id="SSF56542">
    <property type="entry name" value="Substrate-binding domain of HMG-CoA reductase"/>
    <property type="match status" value="1"/>
</dbReference>
<evidence type="ECO:0000256" key="4">
    <source>
        <dbReference type="ARBA" id="ARBA00023011"/>
    </source>
</evidence>
<sequence>MSSAKNIVSHMRHIPASDKETDAVQIENCIGFTKVPLGIAGPLQVKSNGGTAEIFHAPLATLLNLCGGLGYKVSDSMSRAPVFWFPSGAKAASFFDRVPDLYADIKTVAESTSRHARTQRLKPHIIGSTVHVLFEYTCGSLNRITMEGQMTAEKNLSWGDILRTRGVRVIVWGSIFDQECQKILGCTTHSLYQIIINSKEPATRNGQSGYNIDCANIIAASVAEGYIPSLPVGTVGGGTAYGSQREALELLRCTGPGSKHRLAGLISAFALALGVSTLLLLVDHEALVIDEASFFNHETFEINRTN</sequence>
<protein>
    <recommendedName>
        <fullName evidence="2">hydroxymethylglutaryl-CoA reductase (NADPH)</fullName>
        <ecNumber evidence="2">1.1.1.34</ecNumber>
    </recommendedName>
</protein>
<keyword evidence="6" id="KW-1185">Reference proteome</keyword>
<dbReference type="InterPro" id="IPR009023">
    <property type="entry name" value="HMG_CoA_Rdtase_NAD(P)-bd_sf"/>
</dbReference>
<dbReference type="InterPro" id="IPR023076">
    <property type="entry name" value="HMG_CoA_Rdtase_CS"/>
</dbReference>
<evidence type="ECO:0000256" key="2">
    <source>
        <dbReference type="ARBA" id="ARBA00012999"/>
    </source>
</evidence>
<dbReference type="SUPFAM" id="SSF55035">
    <property type="entry name" value="NAD-binding domain of HMG-CoA reductase"/>
    <property type="match status" value="1"/>
</dbReference>
<keyword evidence="4" id="KW-0752">Steroid biosynthesis</keyword>
<keyword evidence="4" id="KW-1207">Sterol metabolism</keyword>
<organism evidence="5 6">
    <name type="scientific">Aspergillus wentii DTO 134E9</name>
    <dbReference type="NCBI Taxonomy" id="1073089"/>
    <lineage>
        <taxon>Eukaryota</taxon>
        <taxon>Fungi</taxon>
        <taxon>Dikarya</taxon>
        <taxon>Ascomycota</taxon>
        <taxon>Pezizomycotina</taxon>
        <taxon>Eurotiomycetes</taxon>
        <taxon>Eurotiomycetidae</taxon>
        <taxon>Eurotiales</taxon>
        <taxon>Aspergillaceae</taxon>
        <taxon>Aspergillus</taxon>
        <taxon>Aspergillus subgen. Cremei</taxon>
    </lineage>
</organism>
<keyword evidence="4" id="KW-0756">Sterol biosynthesis</keyword>
<dbReference type="EC" id="1.1.1.34" evidence="2"/>
<evidence type="ECO:0000313" key="5">
    <source>
        <dbReference type="EMBL" id="OJJ32180.1"/>
    </source>
</evidence>
<evidence type="ECO:0000313" key="6">
    <source>
        <dbReference type="Proteomes" id="UP000184383"/>
    </source>
</evidence>
<comment type="similarity">
    <text evidence="1">Belongs to the HMG-CoA reductase family.</text>
</comment>
<keyword evidence="4" id="KW-0753">Steroid metabolism</keyword>
<dbReference type="GO" id="GO:0004420">
    <property type="term" value="F:hydroxymethylglutaryl-CoA reductase (NADPH) activity"/>
    <property type="evidence" value="ECO:0007669"/>
    <property type="project" value="UniProtKB-EC"/>
</dbReference>
<dbReference type="PANTHER" id="PTHR10572:SF24">
    <property type="entry name" value="3-HYDROXY-3-METHYLGLUTARYL-COENZYME A REDUCTASE"/>
    <property type="match status" value="1"/>
</dbReference>